<organism evidence="2 3">
    <name type="scientific">Thamnidium elegans</name>
    <dbReference type="NCBI Taxonomy" id="101142"/>
    <lineage>
        <taxon>Eukaryota</taxon>
        <taxon>Fungi</taxon>
        <taxon>Fungi incertae sedis</taxon>
        <taxon>Mucoromycota</taxon>
        <taxon>Mucoromycotina</taxon>
        <taxon>Mucoromycetes</taxon>
        <taxon>Mucorales</taxon>
        <taxon>Mucorineae</taxon>
        <taxon>Mucoraceae</taxon>
        <taxon>Thamnidium</taxon>
    </lineage>
</organism>
<proteinExistence type="predicted"/>
<feature type="region of interest" description="Disordered" evidence="1">
    <location>
        <begin position="113"/>
        <end position="153"/>
    </location>
</feature>
<evidence type="ECO:0000313" key="2">
    <source>
        <dbReference type="EMBL" id="KAG2230548.1"/>
    </source>
</evidence>
<sequence length="212" mass="23888">MNDNINMDGQAVPVIEFEHLSIREAAIKVGFSKSTAAGKIKEWNEMTNYSDKGGVPGTTIPKEHKANEPTLTVEAVTDQLCENFKLPQDHPELLIASYESYIKDDIITLNKNSQESRRNFPKENRKRAKISPVQPEETYTHLDDASSPRVQLKPQSQPIPLTTQQPYIPQTTTNSQAITIQRKSLVGVIYEPSLLKNILEFCEYAIVQALHI</sequence>
<name>A0A8H7SM85_9FUNG</name>
<dbReference type="EMBL" id="JAEPRE010000195">
    <property type="protein sequence ID" value="KAG2230548.1"/>
    <property type="molecule type" value="Genomic_DNA"/>
</dbReference>
<dbReference type="AlphaFoldDB" id="A0A8H7SM85"/>
<dbReference type="Proteomes" id="UP000613177">
    <property type="component" value="Unassembled WGS sequence"/>
</dbReference>
<feature type="compositionally biased region" description="Basic and acidic residues" evidence="1">
    <location>
        <begin position="114"/>
        <end position="123"/>
    </location>
</feature>
<comment type="caution">
    <text evidence="2">The sequence shown here is derived from an EMBL/GenBank/DDBJ whole genome shotgun (WGS) entry which is preliminary data.</text>
</comment>
<protein>
    <submittedName>
        <fullName evidence="2">Uncharacterized protein</fullName>
    </submittedName>
</protein>
<keyword evidence="3" id="KW-1185">Reference proteome</keyword>
<evidence type="ECO:0000313" key="3">
    <source>
        <dbReference type="Proteomes" id="UP000613177"/>
    </source>
</evidence>
<accession>A0A8H7SM85</accession>
<gene>
    <name evidence="2" type="ORF">INT48_009888</name>
</gene>
<evidence type="ECO:0000256" key="1">
    <source>
        <dbReference type="SAM" id="MobiDB-lite"/>
    </source>
</evidence>
<reference evidence="2" key="1">
    <citation type="submission" date="2021-01" db="EMBL/GenBank/DDBJ databases">
        <title>Metabolic potential, ecology and presence of endohyphal bacteria is reflected in genomic diversity of Mucoromycotina.</title>
        <authorList>
            <person name="Muszewska A."/>
            <person name="Okrasinska A."/>
            <person name="Steczkiewicz K."/>
            <person name="Drgas O."/>
            <person name="Orlowska M."/>
            <person name="Perlinska-Lenart U."/>
            <person name="Aleksandrzak-Piekarczyk T."/>
            <person name="Szatraj K."/>
            <person name="Zielenkiewicz U."/>
            <person name="Pilsyk S."/>
            <person name="Malc E."/>
            <person name="Mieczkowski P."/>
            <person name="Kruszewska J.S."/>
            <person name="Biernat P."/>
            <person name="Pawlowska J."/>
        </authorList>
    </citation>
    <scope>NUCLEOTIDE SEQUENCE</scope>
    <source>
        <strain evidence="2">WA0000018081</strain>
    </source>
</reference>